<dbReference type="AlphaFoldDB" id="A0ABD2QH70"/>
<evidence type="ECO:0000256" key="1">
    <source>
        <dbReference type="SAM" id="MobiDB-lite"/>
    </source>
</evidence>
<dbReference type="EMBL" id="JBJKFK010000194">
    <property type="protein sequence ID" value="KAL3318878.1"/>
    <property type="molecule type" value="Genomic_DNA"/>
</dbReference>
<name>A0ABD2QH70_9PLAT</name>
<gene>
    <name evidence="2" type="ORF">Ciccas_002469</name>
</gene>
<dbReference type="Proteomes" id="UP001626550">
    <property type="component" value="Unassembled WGS sequence"/>
</dbReference>
<organism evidence="2 3">
    <name type="scientific">Cichlidogyrus casuarinus</name>
    <dbReference type="NCBI Taxonomy" id="1844966"/>
    <lineage>
        <taxon>Eukaryota</taxon>
        <taxon>Metazoa</taxon>
        <taxon>Spiralia</taxon>
        <taxon>Lophotrochozoa</taxon>
        <taxon>Platyhelminthes</taxon>
        <taxon>Monogenea</taxon>
        <taxon>Monopisthocotylea</taxon>
        <taxon>Dactylogyridea</taxon>
        <taxon>Ancyrocephalidae</taxon>
        <taxon>Cichlidogyrus</taxon>
    </lineage>
</organism>
<evidence type="ECO:0000313" key="2">
    <source>
        <dbReference type="EMBL" id="KAL3318878.1"/>
    </source>
</evidence>
<protein>
    <submittedName>
        <fullName evidence="2">Uncharacterized protein</fullName>
    </submittedName>
</protein>
<accession>A0ABD2QH70</accession>
<feature type="compositionally biased region" description="Basic and acidic residues" evidence="1">
    <location>
        <begin position="105"/>
        <end position="130"/>
    </location>
</feature>
<evidence type="ECO:0000313" key="3">
    <source>
        <dbReference type="Proteomes" id="UP001626550"/>
    </source>
</evidence>
<reference evidence="2 3" key="1">
    <citation type="submission" date="2024-11" db="EMBL/GenBank/DDBJ databases">
        <title>Adaptive evolution of stress response genes in parasites aligns with host niche diversity.</title>
        <authorList>
            <person name="Hahn C."/>
            <person name="Resl P."/>
        </authorList>
    </citation>
    <scope>NUCLEOTIDE SEQUENCE [LARGE SCALE GENOMIC DNA]</scope>
    <source>
        <strain evidence="2">EGGRZ-B1_66</strain>
        <tissue evidence="2">Body</tissue>
    </source>
</reference>
<proteinExistence type="predicted"/>
<feature type="region of interest" description="Disordered" evidence="1">
    <location>
        <begin position="91"/>
        <end position="130"/>
    </location>
</feature>
<keyword evidence="3" id="KW-1185">Reference proteome</keyword>
<sequence>MSSKVADTIELITDPIGIRISHGERESVFEFNQEISELTAEEIISLMKLEAHEQAKNIETISKAQLLRFVNMAKKLHSGLSVNEIFDKNNHAESSEESNSFEQSELDRKREELSEAFKSNDQKSSDNDDFFDYDRIVDFVELPNKD</sequence>
<comment type="caution">
    <text evidence="2">The sequence shown here is derived from an EMBL/GenBank/DDBJ whole genome shotgun (WGS) entry which is preliminary data.</text>
</comment>